<evidence type="ECO:0000313" key="1">
    <source>
        <dbReference type="EMBL" id="RIA98142.1"/>
    </source>
</evidence>
<gene>
    <name evidence="1" type="ORF">C1645_731909</name>
</gene>
<keyword evidence="2" id="KW-1185">Reference proteome</keyword>
<comment type="caution">
    <text evidence="1">The sequence shown here is derived from an EMBL/GenBank/DDBJ whole genome shotgun (WGS) entry which is preliminary data.</text>
</comment>
<organism evidence="1 2">
    <name type="scientific">Glomus cerebriforme</name>
    <dbReference type="NCBI Taxonomy" id="658196"/>
    <lineage>
        <taxon>Eukaryota</taxon>
        <taxon>Fungi</taxon>
        <taxon>Fungi incertae sedis</taxon>
        <taxon>Mucoromycota</taxon>
        <taxon>Glomeromycotina</taxon>
        <taxon>Glomeromycetes</taxon>
        <taxon>Glomerales</taxon>
        <taxon>Glomeraceae</taxon>
        <taxon>Glomus</taxon>
    </lineage>
</organism>
<dbReference type="Proteomes" id="UP000265703">
    <property type="component" value="Unassembled WGS sequence"/>
</dbReference>
<name>A0A397TJL4_9GLOM</name>
<protein>
    <submittedName>
        <fullName evidence="1">Uncharacterized protein</fullName>
    </submittedName>
</protein>
<proteinExistence type="predicted"/>
<accession>A0A397TJL4</accession>
<sequence>MIFQTLQFEMGRKNEWEGKRFSKLFSLEWKEKTVLRTLRSRMKRKMNWVFFQFRLENLVSFEVVKTFFSEYLTLRIQEWNRYLSLAYLLMFIEIDVYCLNIY</sequence>
<dbReference type="EMBL" id="QKYT01000020">
    <property type="protein sequence ID" value="RIA98142.1"/>
    <property type="molecule type" value="Genomic_DNA"/>
</dbReference>
<dbReference type="AlphaFoldDB" id="A0A397TJL4"/>
<reference evidence="1 2" key="1">
    <citation type="submission" date="2018-06" db="EMBL/GenBank/DDBJ databases">
        <title>Comparative genomics reveals the genomic features of Rhizophagus irregularis, R. cerebriforme, R. diaphanum and Gigaspora rosea, and their symbiotic lifestyle signature.</title>
        <authorList>
            <person name="Morin E."/>
            <person name="San Clemente H."/>
            <person name="Chen E.C.H."/>
            <person name="De La Providencia I."/>
            <person name="Hainaut M."/>
            <person name="Kuo A."/>
            <person name="Kohler A."/>
            <person name="Murat C."/>
            <person name="Tang N."/>
            <person name="Roy S."/>
            <person name="Loubradou J."/>
            <person name="Henrissat B."/>
            <person name="Grigoriev I.V."/>
            <person name="Corradi N."/>
            <person name="Roux C."/>
            <person name="Martin F.M."/>
        </authorList>
    </citation>
    <scope>NUCLEOTIDE SEQUENCE [LARGE SCALE GENOMIC DNA]</scope>
    <source>
        <strain evidence="1 2">DAOM 227022</strain>
    </source>
</reference>
<evidence type="ECO:0000313" key="2">
    <source>
        <dbReference type="Proteomes" id="UP000265703"/>
    </source>
</evidence>